<reference evidence="3" key="2">
    <citation type="submission" date="2014-02" db="EMBL/GenBank/DDBJ databases">
        <title>Draft Genome Sequence of extremely halophilic bacteria Halorhodospira halochloris.</title>
        <authorList>
            <person name="Singh K.S."/>
        </authorList>
    </citation>
    <scope>NUCLEOTIDE SEQUENCE [LARGE SCALE GENOMIC DNA]</scope>
    <source>
        <strain evidence="3">A</strain>
    </source>
</reference>
<dbReference type="PANTHER" id="PTHR38690:SF1">
    <property type="entry name" value="PROTEASE"/>
    <property type="match status" value="1"/>
</dbReference>
<dbReference type="PANTHER" id="PTHR38690">
    <property type="entry name" value="PROTEASE-RELATED"/>
    <property type="match status" value="1"/>
</dbReference>
<dbReference type="AlphaFoldDB" id="W8KRT0"/>
<dbReference type="Pfam" id="PF13116">
    <property type="entry name" value="YhdP"/>
    <property type="match status" value="1"/>
</dbReference>
<dbReference type="KEGG" id="hhc:M911_11535"/>
<dbReference type="Proteomes" id="UP000019442">
    <property type="component" value="Chromosome"/>
</dbReference>
<gene>
    <name evidence="2" type="ORF">M911_11535</name>
</gene>
<name>W8KRT0_9GAMM</name>
<reference evidence="2 3" key="1">
    <citation type="journal article" date="2014" name="J Genomics">
        <title>Draft Genome Sequence of the Extremely Halophilic Phototrophic Purple Sulfur Bacterium Halorhodospira halochloris.</title>
        <authorList>
            <person name="Singh K.S."/>
            <person name="Kirksey J."/>
            <person name="Hoff W.D."/>
            <person name="Deole R."/>
        </authorList>
    </citation>
    <scope>NUCLEOTIDE SEQUENCE [LARGE SCALE GENOMIC DNA]</scope>
    <source>
        <strain evidence="2 3">A</strain>
    </source>
</reference>
<dbReference type="HOGENOM" id="CLU_003522_4_0_6"/>
<sequence length="1268" mass="138415">MSVRILAISIRVVVAAIILLAALTLVLRLVVPRLPGLESRLETELSQLTGHPVTVGDVDLRWRLVAARVSLTDVRIHAPDDADAHAPLLQVGGLQLDVNLPASLWRGQPALGRIQVQDADVHVLRDESGRVQVQGTPAANGEASPPADLTELLAGRHLTLTDSRLRWEDRTLGIDYQFDDLNLAVALEGNRLRLAGDVFLPAQLGHALQVGMDLRLSPKRDQWRGRAYLKAQNLHVQGLPREAGQRVGLESGRLGARVWLTWDQGRVEQVHMELEGRELELAADEVGEVVPAGLDHMAGRLLWLREPGGWQLRGSDIQLQRQGLAWPEGGFDLRYRQDDEARQLQGRIDYLRLDDIAPLWVHQPVLAQAWREYVSVLAPRGTVHQVSLDLHLPHDAPPNLHAHGHFRGLGVSPHGPVPGLRGLEGGFAFTGDEGEIWVDSEGLELTLPDLFDHPLWADTARGTIHWKQGPGGGVLSTPDLLLANEDIQARARGGLTLGQHPGMDLVVEFREGNGARTAHYLPRGIMPEEAHEWVSRAVVDGRVVSGGMLFRGPFAAFPFREDEGRFQVQARIEDGILDYQEGWPRIEALFGELVFENQAMEVRGARGRLFDAQVSDARVRIDDLQSPRLEIEGGVQGRLTDYLRYVSASPLGEGLEAWLPDVQVDGEGQLDLRLNIPLQGREAMERPDQVEGVLALQGNRLSMTGQDLALEAIRGQVDFTEQTVEARDISARFNDVPVTLSVDRFADGALQARAEGMQSLHALLGEALPEAVGARLEGASHWRAQLHMPPEGSPRLELDSDLVGVASSLPVPFEKSRSSSRPLEVEIPLGEAGGSIRARLEGDIQAVFSPGEQPDGTTGELRIGRGAALLPTEGIRVVGQLDRVDVDDWWGLASELESAPLEGVGGALNEVDLQLGAVTLAGGRETQDMSIHARRESGQWDLQLASPLVLGQVLIPLEPDDETPLVLDLDLLDLDQLTPGGEGQGLAAQVDPRRLPPMDIRLGTLMTDGRRFRSLTLVTEPTPEGLVIREGQLATAGEQLQGRMQGHWNVDDDGAHHTRLDLELDSDDLGRGLTDLGFDHAFSGGRARVEASLDWPEAPHRFDLATLEGTGEFKVRDGRLVEVEPGAGRLLGLFSLNLLPRRLALDFRDFFQRGFVFDELTGSFRLSEGNVYTPDLRIDGPAARIRIQGRTGLVERDYDQTIVVIPSVRGTLPLAGALLGGPVAGLAVFVFDRVAGVGEHIDEAARVEYRVTGPWSSPHVKGVARGGE</sequence>
<accession>W8KRT0</accession>
<dbReference type="InterPro" id="IPR011836">
    <property type="entry name" value="YhdP"/>
</dbReference>
<dbReference type="InterPro" id="IPR025263">
    <property type="entry name" value="YhdP_central"/>
</dbReference>
<evidence type="ECO:0000259" key="1">
    <source>
        <dbReference type="Pfam" id="PF13116"/>
    </source>
</evidence>
<dbReference type="OrthoDB" id="9762238at2"/>
<feature type="domain" description="YhdP central" evidence="1">
    <location>
        <begin position="3"/>
        <end position="1260"/>
    </location>
</feature>
<dbReference type="NCBIfam" id="TIGR02099">
    <property type="entry name" value="YhdP family protein"/>
    <property type="match status" value="1"/>
</dbReference>
<evidence type="ECO:0000313" key="3">
    <source>
        <dbReference type="Proteomes" id="UP000019442"/>
    </source>
</evidence>
<dbReference type="EMBL" id="CP007268">
    <property type="protein sequence ID" value="AHK79692.1"/>
    <property type="molecule type" value="Genomic_DNA"/>
</dbReference>
<dbReference type="RefSeq" id="WP_025282168.1">
    <property type="nucleotide sequence ID" value="NZ_CP007268.1"/>
</dbReference>
<keyword evidence="3" id="KW-1185">Reference proteome</keyword>
<evidence type="ECO:0000313" key="2">
    <source>
        <dbReference type="EMBL" id="AHK79692.1"/>
    </source>
</evidence>
<protein>
    <recommendedName>
        <fullName evidence="1">YhdP central domain-containing protein</fullName>
    </recommendedName>
</protein>
<organism evidence="2 3">
    <name type="scientific">Ectothiorhodospira haloalkaliphila</name>
    <dbReference type="NCBI Taxonomy" id="421628"/>
    <lineage>
        <taxon>Bacteria</taxon>
        <taxon>Pseudomonadati</taxon>
        <taxon>Pseudomonadota</taxon>
        <taxon>Gammaproteobacteria</taxon>
        <taxon>Chromatiales</taxon>
        <taxon>Ectothiorhodospiraceae</taxon>
        <taxon>Ectothiorhodospira</taxon>
    </lineage>
</organism>
<proteinExistence type="predicted"/>